<dbReference type="PANTHER" id="PTHR15116:SF14">
    <property type="entry name" value="DNA-BINDING PROTEIN SATB1"/>
    <property type="match status" value="1"/>
</dbReference>
<feature type="compositionally biased region" description="Low complexity" evidence="8">
    <location>
        <begin position="406"/>
        <end position="415"/>
    </location>
</feature>
<dbReference type="Gene3D" id="1.10.260.40">
    <property type="entry name" value="lambda repressor-like DNA-binding domains"/>
    <property type="match status" value="2"/>
</dbReference>
<keyword evidence="12" id="KW-1185">Reference proteome</keyword>
<dbReference type="AlphaFoldDB" id="A0A672SYV3"/>
<evidence type="ECO:0000256" key="4">
    <source>
        <dbReference type="ARBA" id="ARBA00023125"/>
    </source>
</evidence>
<dbReference type="Pfam" id="PF02376">
    <property type="entry name" value="CUT"/>
    <property type="match status" value="2"/>
</dbReference>
<gene>
    <name evidence="11" type="primary">satb1b</name>
</gene>
<dbReference type="InterPro" id="IPR039673">
    <property type="entry name" value="SATB1/SATB2"/>
</dbReference>
<feature type="region of interest" description="Disordered" evidence="8">
    <location>
        <begin position="41"/>
        <end position="91"/>
    </location>
</feature>
<dbReference type="Gene3D" id="1.10.260.70">
    <property type="entry name" value="SATB, CULT domain"/>
    <property type="match status" value="1"/>
</dbReference>
<dbReference type="InterPro" id="IPR038216">
    <property type="entry name" value="SATB_CUTL_sf"/>
</dbReference>
<keyword evidence="3" id="KW-0805">Transcription regulation</keyword>
<dbReference type="GO" id="GO:0006338">
    <property type="term" value="P:chromatin remodeling"/>
    <property type="evidence" value="ECO:0007669"/>
    <property type="project" value="InterPro"/>
</dbReference>
<reference evidence="11" key="1">
    <citation type="submission" date="2025-08" db="UniProtKB">
        <authorList>
            <consortium name="Ensembl"/>
        </authorList>
    </citation>
    <scope>IDENTIFICATION</scope>
</reference>
<evidence type="ECO:0000313" key="11">
    <source>
        <dbReference type="Ensembl" id="ENSSGRP00000106959.1"/>
    </source>
</evidence>
<proteinExistence type="inferred from homology"/>
<keyword evidence="4" id="KW-0238">DNA-binding</keyword>
<dbReference type="PROSITE" id="PS51042">
    <property type="entry name" value="CUT"/>
    <property type="match status" value="2"/>
</dbReference>
<feature type="region of interest" description="Disordered" evidence="8">
    <location>
        <begin position="568"/>
        <end position="588"/>
    </location>
</feature>
<dbReference type="InterPro" id="IPR001356">
    <property type="entry name" value="HD"/>
</dbReference>
<dbReference type="PANTHER" id="PTHR15116">
    <property type="entry name" value="DNA-BINDING PROTEIN SATB FAMILY MEMBER"/>
    <property type="match status" value="1"/>
</dbReference>
<evidence type="ECO:0000259" key="10">
    <source>
        <dbReference type="PROSITE" id="PS51983"/>
    </source>
</evidence>
<evidence type="ECO:0000313" key="12">
    <source>
        <dbReference type="Proteomes" id="UP000472262"/>
    </source>
</evidence>
<dbReference type="InterPro" id="IPR010982">
    <property type="entry name" value="Lambda_DNA-bd_dom_sf"/>
</dbReference>
<feature type="domain" description="CUTL" evidence="10">
    <location>
        <begin position="1"/>
        <end position="34"/>
    </location>
</feature>
<keyword evidence="6" id="KW-0804">Transcription</keyword>
<evidence type="ECO:0000256" key="8">
    <source>
        <dbReference type="SAM" id="MobiDB-lite"/>
    </source>
</evidence>
<evidence type="ECO:0000256" key="3">
    <source>
        <dbReference type="ARBA" id="ARBA00023015"/>
    </source>
</evidence>
<dbReference type="InterPro" id="IPR009057">
    <property type="entry name" value="Homeodomain-like_sf"/>
</dbReference>
<dbReference type="GO" id="GO:0000978">
    <property type="term" value="F:RNA polymerase II cis-regulatory region sequence-specific DNA binding"/>
    <property type="evidence" value="ECO:0007669"/>
    <property type="project" value="TreeGrafter"/>
</dbReference>
<feature type="domain" description="CUT" evidence="9">
    <location>
        <begin position="293"/>
        <end position="380"/>
    </location>
</feature>
<evidence type="ECO:0000256" key="2">
    <source>
        <dbReference type="ARBA" id="ARBA00008190"/>
    </source>
</evidence>
<dbReference type="SUPFAM" id="SSF47413">
    <property type="entry name" value="lambda repressor-like DNA-binding domains"/>
    <property type="match status" value="2"/>
</dbReference>
<dbReference type="InterPro" id="IPR003350">
    <property type="entry name" value="CUT_dom"/>
</dbReference>
<dbReference type="GO" id="GO:0000981">
    <property type="term" value="F:DNA-binding transcription factor activity, RNA polymerase II-specific"/>
    <property type="evidence" value="ECO:0007669"/>
    <property type="project" value="TreeGrafter"/>
</dbReference>
<dbReference type="FunFam" id="1.10.10.60:FF:000070">
    <property type="entry name" value="DNA-binding protein SATB"/>
    <property type="match status" value="1"/>
</dbReference>
<feature type="region of interest" description="Disordered" evidence="8">
    <location>
        <begin position="380"/>
        <end position="460"/>
    </location>
</feature>
<accession>A0A672SYV3</accession>
<sequence length="588" mass="66213">MISSIVNSTYYANVSAAKCQEFGRWYKHFKKTKDMIAEMDSLSDLSPPGTNHLSFSQQPIPGSTAEQSPSPVPLSHSSQAPSRAQLPGLHPGLVSTPISPQLVNQQIVMAQILNQQYAVNRLLAQQSLSQQYLNHPPVSRALNKPLDAQLSTNSEVSLEIYQWVRDELKRAGISQAVFARVAFNRTQGLLSEILRKEEDPKTASQSLLVNLRAMQNFLQLPEAERDRIYQDERERSLTAASAMGPAPLISTPPPRPVQPRREECNSVRPEDWNPRIPVGISPVKPSPLTSEWNGKSENCVLNINSSIYDEIQQEMKRAKVSQAMFAKVAASKSQGWLCELLRWKEDPSPENRTLWENLSMIRRFLSLSQLERDAIYEQESNGGQQHYTDRPPHLLHMPTDPLQTHQQPSSQLQAPLPLPLLHPSQPPPSQQPLQQMGPRLPPRQPSMASPAEIEDETRCKSRQGNRISMEALGILQSFIQDVGLYPDEEAIHTLSAQLDLPKHTIIKFFQNQRFYINHAGKLKEPPLGFPSNNNKDEGLTDFKEGELLTELEESVQTNSTMFSIKMEEHLAPETHAMGRAQTEQEARE</sequence>
<evidence type="ECO:0000256" key="6">
    <source>
        <dbReference type="ARBA" id="ARBA00023163"/>
    </source>
</evidence>
<dbReference type="Ensembl" id="ENSSGRT00000113652.1">
    <property type="protein sequence ID" value="ENSSGRP00000106959.1"/>
    <property type="gene ID" value="ENSSGRG00000052813.1"/>
</dbReference>
<dbReference type="CDD" id="cd00086">
    <property type="entry name" value="homeodomain"/>
    <property type="match status" value="1"/>
</dbReference>
<name>A0A672SYV3_SINGR</name>
<organism evidence="11 12">
    <name type="scientific">Sinocyclocheilus grahami</name>
    <name type="common">Dianchi golden-line fish</name>
    <name type="synonym">Barbus grahami</name>
    <dbReference type="NCBI Taxonomy" id="75366"/>
    <lineage>
        <taxon>Eukaryota</taxon>
        <taxon>Metazoa</taxon>
        <taxon>Chordata</taxon>
        <taxon>Craniata</taxon>
        <taxon>Vertebrata</taxon>
        <taxon>Euteleostomi</taxon>
        <taxon>Actinopterygii</taxon>
        <taxon>Neopterygii</taxon>
        <taxon>Teleostei</taxon>
        <taxon>Ostariophysi</taxon>
        <taxon>Cypriniformes</taxon>
        <taxon>Cyprinidae</taxon>
        <taxon>Cyprininae</taxon>
        <taxon>Sinocyclocheilus</taxon>
    </lineage>
</organism>
<comment type="similarity">
    <text evidence="2">Belongs to the CUT homeobox family.</text>
</comment>
<dbReference type="PROSITE" id="PS51983">
    <property type="entry name" value="CUTL"/>
    <property type="match status" value="1"/>
</dbReference>
<feature type="domain" description="CUT" evidence="9">
    <location>
        <begin position="147"/>
        <end position="233"/>
    </location>
</feature>
<dbReference type="SMART" id="SM00389">
    <property type="entry name" value="HOX"/>
    <property type="match status" value="1"/>
</dbReference>
<dbReference type="Pfam" id="PF16557">
    <property type="entry name" value="CUTL"/>
    <property type="match status" value="1"/>
</dbReference>
<feature type="compositionally biased region" description="Basic and acidic residues" evidence="8">
    <location>
        <begin position="259"/>
        <end position="271"/>
    </location>
</feature>
<dbReference type="SMART" id="SM01109">
    <property type="entry name" value="CUT"/>
    <property type="match status" value="2"/>
</dbReference>
<evidence type="ECO:0000256" key="7">
    <source>
        <dbReference type="ARBA" id="ARBA00023242"/>
    </source>
</evidence>
<evidence type="ECO:0000256" key="1">
    <source>
        <dbReference type="ARBA" id="ARBA00004123"/>
    </source>
</evidence>
<feature type="compositionally biased region" description="Pro residues" evidence="8">
    <location>
        <begin position="416"/>
        <end position="430"/>
    </location>
</feature>
<feature type="region of interest" description="Disordered" evidence="8">
    <location>
        <begin position="239"/>
        <end position="271"/>
    </location>
</feature>
<dbReference type="InterPro" id="IPR032355">
    <property type="entry name" value="CUTL"/>
</dbReference>
<comment type="subcellular location">
    <subcellularLocation>
        <location evidence="1">Nucleus</location>
    </subcellularLocation>
</comment>
<feature type="compositionally biased region" description="Polar residues" evidence="8">
    <location>
        <begin position="48"/>
        <end position="82"/>
    </location>
</feature>
<reference evidence="11" key="2">
    <citation type="submission" date="2025-09" db="UniProtKB">
        <authorList>
            <consortium name="Ensembl"/>
        </authorList>
    </citation>
    <scope>IDENTIFICATION</scope>
</reference>
<protein>
    <submittedName>
        <fullName evidence="11">DNA-binding protein SATB1-like</fullName>
    </submittedName>
</protein>
<dbReference type="GO" id="GO:0005634">
    <property type="term" value="C:nucleus"/>
    <property type="evidence" value="ECO:0007669"/>
    <property type="project" value="UniProtKB-SubCell"/>
</dbReference>
<keyword evidence="7" id="KW-0539">Nucleus</keyword>
<keyword evidence="5" id="KW-0371">Homeobox</keyword>
<evidence type="ECO:0000259" key="9">
    <source>
        <dbReference type="PROSITE" id="PS51042"/>
    </source>
</evidence>
<dbReference type="FunFam" id="1.10.260.40:FF:000003">
    <property type="entry name" value="DNA-binding protein SATB"/>
    <property type="match status" value="2"/>
</dbReference>
<dbReference type="Gene3D" id="1.10.10.60">
    <property type="entry name" value="Homeodomain-like"/>
    <property type="match status" value="1"/>
</dbReference>
<dbReference type="Proteomes" id="UP000472262">
    <property type="component" value="Unassembled WGS sequence"/>
</dbReference>
<evidence type="ECO:0000256" key="5">
    <source>
        <dbReference type="ARBA" id="ARBA00023155"/>
    </source>
</evidence>
<dbReference type="SUPFAM" id="SSF46689">
    <property type="entry name" value="Homeodomain-like"/>
    <property type="match status" value="1"/>
</dbReference>